<protein>
    <submittedName>
        <fullName evidence="4">Sterol uptake control protein 2</fullName>
    </submittedName>
</protein>
<feature type="domain" description="Zn(2)-C6 fungal-type" evidence="3">
    <location>
        <begin position="27"/>
        <end position="60"/>
    </location>
</feature>
<proteinExistence type="predicted"/>
<comment type="caution">
    <text evidence="4">The sequence shown here is derived from an EMBL/GenBank/DDBJ whole genome shotgun (WGS) entry which is preliminary data.</text>
</comment>
<dbReference type="InterPro" id="IPR036864">
    <property type="entry name" value="Zn2-C6_fun-type_DNA-bd_sf"/>
</dbReference>
<evidence type="ECO:0000259" key="3">
    <source>
        <dbReference type="PROSITE" id="PS50048"/>
    </source>
</evidence>
<dbReference type="CDD" id="cd00067">
    <property type="entry name" value="GAL4"/>
    <property type="match status" value="1"/>
</dbReference>
<dbReference type="GO" id="GO:0008270">
    <property type="term" value="F:zinc ion binding"/>
    <property type="evidence" value="ECO:0007669"/>
    <property type="project" value="InterPro"/>
</dbReference>
<evidence type="ECO:0000313" key="5">
    <source>
        <dbReference type="Proteomes" id="UP000469559"/>
    </source>
</evidence>
<organism evidence="4 5">
    <name type="scientific">Lachnellula arida</name>
    <dbReference type="NCBI Taxonomy" id="1316785"/>
    <lineage>
        <taxon>Eukaryota</taxon>
        <taxon>Fungi</taxon>
        <taxon>Dikarya</taxon>
        <taxon>Ascomycota</taxon>
        <taxon>Pezizomycotina</taxon>
        <taxon>Leotiomycetes</taxon>
        <taxon>Helotiales</taxon>
        <taxon>Lachnaceae</taxon>
        <taxon>Lachnellula</taxon>
    </lineage>
</organism>
<dbReference type="Proteomes" id="UP000469559">
    <property type="component" value="Unassembled WGS sequence"/>
</dbReference>
<sequence length="519" mass="58323">MFGLILPPSTSPAPRTSRRSHKKSRAGCLTCKSRKLKCDEAKPVCGNCIRHFVDIQSCDFGTRSTTQLRPLAAKSNHLSPRVADNRSHGREPSRSEVDFLPRSVAAERLDPFETYPESRVSGIDILMKYSFKDLHNAVYECFPWQPASDTNPTTKFYVPLVWGDKVLFHAALQLSAMRLQKSRARSDVDSRQISGECIRLLRDRVESSRNITQVSDETISAVATLAAIEHERGNMKMLRTHLGGLKRMLDIRGGLNAIRDTNPMIANSVFWVFAMAMYEVPYPPLDLVLPPFSPSDYGLHASPPSQTVSHFQDFGPDYDSSQTLEMQLLGVSQDIASVANSVQHVSQLVPTHSYPTATTSLVILTRICNLLSYLLSLGPIPATSLTDYNTLTSESMRFCTLLHVFTPWRGLTPDGTISINLLLHSLIACLKLMRSAPEWSPNTTILWMFCTGAVAADNFPERGWFVGHLAEMTDEMEIRNWNQMKSMVSRVIWHERLCTRPYTKLWGEIEQKLTEMGDV</sequence>
<dbReference type="Gene3D" id="4.10.240.10">
    <property type="entry name" value="Zn(2)-C6 fungal-type DNA-binding domain"/>
    <property type="match status" value="1"/>
</dbReference>
<accession>A0A8T9BIA3</accession>
<dbReference type="AlphaFoldDB" id="A0A8T9BIA3"/>
<dbReference type="InterPro" id="IPR021858">
    <property type="entry name" value="Fun_TF"/>
</dbReference>
<evidence type="ECO:0000313" key="4">
    <source>
        <dbReference type="EMBL" id="TVY19830.1"/>
    </source>
</evidence>
<gene>
    <name evidence="4" type="primary">UPC2_9</name>
    <name evidence="4" type="ORF">LARI1_G003486</name>
</gene>
<keyword evidence="5" id="KW-1185">Reference proteome</keyword>
<evidence type="ECO:0000256" key="1">
    <source>
        <dbReference type="ARBA" id="ARBA00023242"/>
    </source>
</evidence>
<evidence type="ECO:0000256" key="2">
    <source>
        <dbReference type="SAM" id="MobiDB-lite"/>
    </source>
</evidence>
<dbReference type="EMBL" id="QGMF01000084">
    <property type="protein sequence ID" value="TVY19830.1"/>
    <property type="molecule type" value="Genomic_DNA"/>
</dbReference>
<name>A0A8T9BIA3_9HELO</name>
<feature type="compositionally biased region" description="Basic and acidic residues" evidence="2">
    <location>
        <begin position="83"/>
        <end position="96"/>
    </location>
</feature>
<dbReference type="OrthoDB" id="4158087at2759"/>
<dbReference type="PANTHER" id="PTHR37540:SF5">
    <property type="entry name" value="TRANSCRIPTION FACTOR DOMAIN-CONTAINING PROTEIN"/>
    <property type="match status" value="1"/>
</dbReference>
<dbReference type="InterPro" id="IPR001138">
    <property type="entry name" value="Zn2Cys6_DnaBD"/>
</dbReference>
<reference evidence="4 5" key="1">
    <citation type="submission" date="2018-05" db="EMBL/GenBank/DDBJ databases">
        <title>Whole genome sequencing for identification of molecular markers to develop diagnostic detection tools for the regulated plant pathogen Lachnellula willkommii.</title>
        <authorList>
            <person name="Giroux E."/>
            <person name="Bilodeau G."/>
        </authorList>
    </citation>
    <scope>NUCLEOTIDE SEQUENCE [LARGE SCALE GENOMIC DNA]</scope>
    <source>
        <strain evidence="4 5">CBS 203.66</strain>
    </source>
</reference>
<dbReference type="Pfam" id="PF00172">
    <property type="entry name" value="Zn_clus"/>
    <property type="match status" value="1"/>
</dbReference>
<keyword evidence="1" id="KW-0539">Nucleus</keyword>
<dbReference type="GO" id="GO:0000981">
    <property type="term" value="F:DNA-binding transcription factor activity, RNA polymerase II-specific"/>
    <property type="evidence" value="ECO:0007669"/>
    <property type="project" value="InterPro"/>
</dbReference>
<dbReference type="PROSITE" id="PS50048">
    <property type="entry name" value="ZN2_CY6_FUNGAL_2"/>
    <property type="match status" value="1"/>
</dbReference>
<dbReference type="SUPFAM" id="SSF57701">
    <property type="entry name" value="Zn2/Cys6 DNA-binding domain"/>
    <property type="match status" value="1"/>
</dbReference>
<feature type="region of interest" description="Disordered" evidence="2">
    <location>
        <begin position="1"/>
        <end position="24"/>
    </location>
</feature>
<dbReference type="Pfam" id="PF11951">
    <property type="entry name" value="Fungal_trans_2"/>
    <property type="match status" value="1"/>
</dbReference>
<dbReference type="PANTHER" id="PTHR37540">
    <property type="entry name" value="TRANSCRIPTION FACTOR (ACR-2), PUTATIVE-RELATED-RELATED"/>
    <property type="match status" value="1"/>
</dbReference>
<dbReference type="SMART" id="SM00066">
    <property type="entry name" value="GAL4"/>
    <property type="match status" value="1"/>
</dbReference>
<feature type="region of interest" description="Disordered" evidence="2">
    <location>
        <begin position="71"/>
        <end position="96"/>
    </location>
</feature>